<organism evidence="2 3">
    <name type="scientific">Oxalobacter paraformigenes</name>
    <dbReference type="NCBI Taxonomy" id="556268"/>
    <lineage>
        <taxon>Bacteria</taxon>
        <taxon>Pseudomonadati</taxon>
        <taxon>Pseudomonadota</taxon>
        <taxon>Betaproteobacteria</taxon>
        <taxon>Burkholderiales</taxon>
        <taxon>Oxalobacteraceae</taxon>
        <taxon>Oxalobacter</taxon>
    </lineage>
</organism>
<dbReference type="AlphaFoldDB" id="T5LQ20"/>
<comment type="caution">
    <text evidence="2">The sequence shown here is derived from an EMBL/GenBank/DDBJ whole genome shotgun (WGS) entry which is preliminary data.</text>
</comment>
<feature type="region of interest" description="Disordered" evidence="1">
    <location>
        <begin position="68"/>
        <end position="115"/>
    </location>
</feature>
<dbReference type="HOGENOM" id="CLU_2106532_0_0_4"/>
<evidence type="ECO:0000313" key="2">
    <source>
        <dbReference type="EMBL" id="EQM95312.1"/>
    </source>
</evidence>
<feature type="compositionally biased region" description="Basic and acidic residues" evidence="1">
    <location>
        <begin position="87"/>
        <end position="106"/>
    </location>
</feature>
<name>T5LQ20_9BURK</name>
<evidence type="ECO:0000256" key="1">
    <source>
        <dbReference type="SAM" id="MobiDB-lite"/>
    </source>
</evidence>
<proteinExistence type="predicted"/>
<protein>
    <submittedName>
        <fullName evidence="2">Uncharacterized protein</fullName>
    </submittedName>
</protein>
<reference evidence="2" key="1">
    <citation type="submission" date="2011-10" db="EMBL/GenBank/DDBJ databases">
        <title>The Genome Sequence of Oxalobacter formigenes HOxBLS.</title>
        <authorList>
            <consortium name="The Broad Institute Genome Sequencing Platform"/>
            <person name="Earl A."/>
            <person name="Ward D."/>
            <person name="Feldgarden M."/>
            <person name="Gevers D."/>
            <person name="Allison M.J."/>
            <person name="Humphrey S."/>
            <person name="Young S.K."/>
            <person name="Zeng Q."/>
            <person name="Gargeya S."/>
            <person name="Fitzgerald M."/>
            <person name="Haas B."/>
            <person name="Abouelleil A."/>
            <person name="Alvarado L."/>
            <person name="Arachchi H.M."/>
            <person name="Berlin A."/>
            <person name="Brown A."/>
            <person name="Chapman S.B."/>
            <person name="Chen Z."/>
            <person name="Dunbar C."/>
            <person name="Freedman E."/>
            <person name="Gearin G."/>
            <person name="Goldberg J."/>
            <person name="Griggs A."/>
            <person name="Gujja S."/>
            <person name="Heiman D."/>
            <person name="Howarth C."/>
            <person name="Larson L."/>
            <person name="Lui A."/>
            <person name="MacDonald P.J.P."/>
            <person name="Montmayeur A."/>
            <person name="Murphy C."/>
            <person name="Neiman D."/>
            <person name="Pearson M."/>
            <person name="Priest M."/>
            <person name="Roberts A."/>
            <person name="Saif S."/>
            <person name="Shea T."/>
            <person name="Shenoy N."/>
            <person name="Sisk P."/>
            <person name="Stolte C."/>
            <person name="Sykes S."/>
            <person name="Wortman J."/>
            <person name="Nusbaum C."/>
            <person name="Birren B."/>
        </authorList>
    </citation>
    <scope>NUCLEOTIDE SEQUENCE [LARGE SCALE GENOMIC DNA]</scope>
    <source>
        <strain evidence="2">HOxBLS</strain>
    </source>
</reference>
<sequence>MKDNGRKIPQKPLRRTALNKIRRNPKLLILTEVNGGCLPVGYPNQGFAPMYTFFFSVLRAFGSLSGEWEGKSSRPFPGTGLAGSRASRYEEKQVQKDKMERFDRHQSSGKPWRYA</sequence>
<gene>
    <name evidence="2" type="ORF">OFAG_02143</name>
</gene>
<evidence type="ECO:0000313" key="3">
    <source>
        <dbReference type="Proteomes" id="UP000003973"/>
    </source>
</evidence>
<dbReference type="EMBL" id="ACDP02000006">
    <property type="protein sequence ID" value="EQM95312.1"/>
    <property type="molecule type" value="Genomic_DNA"/>
</dbReference>
<keyword evidence="3" id="KW-1185">Reference proteome</keyword>
<accession>T5LQ20</accession>
<dbReference type="Proteomes" id="UP000003973">
    <property type="component" value="Unassembled WGS sequence"/>
</dbReference>